<organism evidence="2 3">
    <name type="scientific">Prorocentrum cordatum</name>
    <dbReference type="NCBI Taxonomy" id="2364126"/>
    <lineage>
        <taxon>Eukaryota</taxon>
        <taxon>Sar</taxon>
        <taxon>Alveolata</taxon>
        <taxon>Dinophyceae</taxon>
        <taxon>Prorocentrales</taxon>
        <taxon>Prorocentraceae</taxon>
        <taxon>Prorocentrum</taxon>
    </lineage>
</organism>
<gene>
    <name evidence="2" type="ORF">PCOR1329_LOCUS78812</name>
</gene>
<dbReference type="Proteomes" id="UP001189429">
    <property type="component" value="Unassembled WGS sequence"/>
</dbReference>
<comment type="caution">
    <text evidence="2">The sequence shown here is derived from an EMBL/GenBank/DDBJ whole genome shotgun (WGS) entry which is preliminary data.</text>
</comment>
<reference evidence="2" key="1">
    <citation type="submission" date="2023-10" db="EMBL/GenBank/DDBJ databases">
        <authorList>
            <person name="Chen Y."/>
            <person name="Shah S."/>
            <person name="Dougan E. K."/>
            <person name="Thang M."/>
            <person name="Chan C."/>
        </authorList>
    </citation>
    <scope>NUCLEOTIDE SEQUENCE [LARGE SCALE GENOMIC DNA]</scope>
</reference>
<name>A0ABN9XQH7_9DINO</name>
<dbReference type="EMBL" id="CAUYUJ010021022">
    <property type="protein sequence ID" value="CAK0902100.1"/>
    <property type="molecule type" value="Genomic_DNA"/>
</dbReference>
<proteinExistence type="predicted"/>
<feature type="region of interest" description="Disordered" evidence="1">
    <location>
        <begin position="100"/>
        <end position="119"/>
    </location>
</feature>
<evidence type="ECO:0000256" key="1">
    <source>
        <dbReference type="SAM" id="MobiDB-lite"/>
    </source>
</evidence>
<evidence type="ECO:0008006" key="4">
    <source>
        <dbReference type="Google" id="ProtNLM"/>
    </source>
</evidence>
<protein>
    <recommendedName>
        <fullName evidence="4">SURF1-like protein</fullName>
    </recommendedName>
</protein>
<evidence type="ECO:0000313" key="2">
    <source>
        <dbReference type="EMBL" id="CAK0902100.1"/>
    </source>
</evidence>
<feature type="region of interest" description="Disordered" evidence="1">
    <location>
        <begin position="1"/>
        <end position="52"/>
    </location>
</feature>
<feature type="compositionally biased region" description="Polar residues" evidence="1">
    <location>
        <begin position="33"/>
        <end position="51"/>
    </location>
</feature>
<feature type="region of interest" description="Disordered" evidence="1">
    <location>
        <begin position="132"/>
        <end position="191"/>
    </location>
</feature>
<keyword evidence="3" id="KW-1185">Reference proteome</keyword>
<feature type="compositionally biased region" description="Basic and acidic residues" evidence="1">
    <location>
        <begin position="132"/>
        <end position="158"/>
    </location>
</feature>
<accession>A0ABN9XQH7</accession>
<feature type="compositionally biased region" description="Basic and acidic residues" evidence="1">
    <location>
        <begin position="101"/>
        <end position="111"/>
    </location>
</feature>
<evidence type="ECO:0000313" key="3">
    <source>
        <dbReference type="Proteomes" id="UP001189429"/>
    </source>
</evidence>
<feature type="non-terminal residue" evidence="2">
    <location>
        <position position="191"/>
    </location>
</feature>
<sequence>MAVMKATAAGSRHSVPGTPARKPSQPPAHTSAEAPTSPLSRQATGRPTGTRHSWHFRSIITEGGQPHRGRNGVWVHVDVPAQVLYGKHLRALPEDVVAGDAKGKRTEEPHGDAPAVGPHDVVLAPHARVRGRDDAVRGDAEQVEAEAPREPPAAHEDLGPLGPLGQAGTERHDMRHIATMTEVPASSDTYE</sequence>